<protein>
    <recommendedName>
        <fullName evidence="10">RagB/SusD family nutrient uptake outer membrane protein</fullName>
    </recommendedName>
</protein>
<feature type="domain" description="SusD-like N-terminal" evidence="7">
    <location>
        <begin position="95"/>
        <end position="230"/>
    </location>
</feature>
<evidence type="ECO:0000256" key="1">
    <source>
        <dbReference type="ARBA" id="ARBA00004442"/>
    </source>
</evidence>
<keyword evidence="9" id="KW-1185">Reference proteome</keyword>
<dbReference type="Proteomes" id="UP000070138">
    <property type="component" value="Unassembled WGS sequence"/>
</dbReference>
<gene>
    <name evidence="8" type="ORF">LS48_01120</name>
</gene>
<dbReference type="InterPro" id="IPR033985">
    <property type="entry name" value="SusD-like_N"/>
</dbReference>
<keyword evidence="4" id="KW-0472">Membrane</keyword>
<dbReference type="CDD" id="cd08977">
    <property type="entry name" value="SusD"/>
    <property type="match status" value="1"/>
</dbReference>
<evidence type="ECO:0000313" key="8">
    <source>
        <dbReference type="EMBL" id="KXO01106.1"/>
    </source>
</evidence>
<organism evidence="8 9">
    <name type="scientific">Aequorivita aquimaris</name>
    <dbReference type="NCBI Taxonomy" id="1548749"/>
    <lineage>
        <taxon>Bacteria</taxon>
        <taxon>Pseudomonadati</taxon>
        <taxon>Bacteroidota</taxon>
        <taxon>Flavobacteriia</taxon>
        <taxon>Flavobacteriales</taxon>
        <taxon>Flavobacteriaceae</taxon>
        <taxon>Aequorivita</taxon>
    </lineage>
</organism>
<accession>A0A137RLM6</accession>
<comment type="caution">
    <text evidence="8">The sequence shown here is derived from an EMBL/GenBank/DDBJ whole genome shotgun (WGS) entry which is preliminary data.</text>
</comment>
<dbReference type="Gene3D" id="1.25.40.390">
    <property type="match status" value="1"/>
</dbReference>
<proteinExistence type="inferred from homology"/>
<dbReference type="OrthoDB" id="621570at2"/>
<dbReference type="InterPro" id="IPR012944">
    <property type="entry name" value="SusD_RagB_dom"/>
</dbReference>
<evidence type="ECO:0000256" key="3">
    <source>
        <dbReference type="ARBA" id="ARBA00022729"/>
    </source>
</evidence>
<dbReference type="AlphaFoldDB" id="A0A137RLM6"/>
<evidence type="ECO:0000259" key="7">
    <source>
        <dbReference type="Pfam" id="PF14322"/>
    </source>
</evidence>
<sequence length="460" mass="52330">MKNSYIIKRQEKIIFFLPILLFLFSCDGLEVDTPKHLLTGETVFTDSKTVEAAIISLYANLRDNVLLTGSVRGMSNLMGYYADELEYVSPYGLGDENFYKNNLSANDGTVLEIWNGAYNQIYAANAIVEGVQNAEYFTEEERDLYTGEALFVRSLVHFYLLNLFGDIPYITTTNYVVNKSVSRSPANEVYDHIITDLLQARDLLPLTDSTGEHVRPTKYVASALLARAYLYTKQWTLAQQFATEVIENNGWEPNVENVFIKSSPSTLWQFSPNREGDPTHEGEIFVIPYAPPNERVLSTQIIQAFEEGDLRKENWVGEISDGTQSWYFPYKYKIGIGGNNPQEYSIVFRMAEQYLIRAEATTMLGDMETAKADLNKIRSRADLGNTTAVSQGEMLEAILHERMTELFSEHGHRFFDLKRTGNLDSALSFKPGWESNDRLLPIPEREILLNPNLQPQNEGY</sequence>
<reference evidence="8 9" key="2">
    <citation type="journal article" date="2016" name="Int. J. Syst. Evol. Microbiol.">
        <title>Vitellibacter aquimaris sp. nov., a marine bacterium isolated from seawater.</title>
        <authorList>
            <person name="Thevarajoo S."/>
            <person name="Selvaratnam C."/>
            <person name="Goh K.M."/>
            <person name="Hong K.W."/>
            <person name="Chan X.Y."/>
            <person name="Chan K.G."/>
            <person name="Chong C.S."/>
        </authorList>
    </citation>
    <scope>NUCLEOTIDE SEQUENCE [LARGE SCALE GENOMIC DNA]</scope>
    <source>
        <strain evidence="8 9">D-24</strain>
    </source>
</reference>
<dbReference type="GO" id="GO:0009279">
    <property type="term" value="C:cell outer membrane"/>
    <property type="evidence" value="ECO:0007669"/>
    <property type="project" value="UniProtKB-SubCell"/>
</dbReference>
<evidence type="ECO:0000256" key="2">
    <source>
        <dbReference type="ARBA" id="ARBA00006275"/>
    </source>
</evidence>
<comment type="similarity">
    <text evidence="2">Belongs to the SusD family.</text>
</comment>
<dbReference type="Pfam" id="PF14322">
    <property type="entry name" value="SusD-like_3"/>
    <property type="match status" value="1"/>
</dbReference>
<dbReference type="PROSITE" id="PS51257">
    <property type="entry name" value="PROKAR_LIPOPROTEIN"/>
    <property type="match status" value="1"/>
</dbReference>
<dbReference type="Pfam" id="PF07980">
    <property type="entry name" value="SusD_RagB"/>
    <property type="match status" value="1"/>
</dbReference>
<evidence type="ECO:0000259" key="6">
    <source>
        <dbReference type="Pfam" id="PF07980"/>
    </source>
</evidence>
<dbReference type="STRING" id="1548749.LS48_01120"/>
<evidence type="ECO:0008006" key="10">
    <source>
        <dbReference type="Google" id="ProtNLM"/>
    </source>
</evidence>
<comment type="subcellular location">
    <subcellularLocation>
        <location evidence="1">Cell outer membrane</location>
    </subcellularLocation>
</comment>
<dbReference type="SUPFAM" id="SSF48452">
    <property type="entry name" value="TPR-like"/>
    <property type="match status" value="1"/>
</dbReference>
<name>A0A137RLM6_9FLAO</name>
<dbReference type="InterPro" id="IPR011990">
    <property type="entry name" value="TPR-like_helical_dom_sf"/>
</dbReference>
<evidence type="ECO:0000256" key="4">
    <source>
        <dbReference type="ARBA" id="ARBA00023136"/>
    </source>
</evidence>
<dbReference type="EMBL" id="JRWG01000001">
    <property type="protein sequence ID" value="KXO01106.1"/>
    <property type="molecule type" value="Genomic_DNA"/>
</dbReference>
<reference evidence="9" key="1">
    <citation type="submission" date="2014-10" db="EMBL/GenBank/DDBJ databases">
        <title>Genome sequencing of Vitellibacter sp. D-24.</title>
        <authorList>
            <person name="Thevarajoo S."/>
            <person name="Selvaratnam C."/>
            <person name="Goh K.M."/>
            <person name="Chong C.S."/>
        </authorList>
    </citation>
    <scope>NUCLEOTIDE SEQUENCE [LARGE SCALE GENOMIC DNA]</scope>
    <source>
        <strain evidence="9">D-24</strain>
    </source>
</reference>
<dbReference type="RefSeq" id="WP_076692389.1">
    <property type="nucleotide sequence ID" value="NZ_JRWG01000001.1"/>
</dbReference>
<evidence type="ECO:0000313" key="9">
    <source>
        <dbReference type="Proteomes" id="UP000070138"/>
    </source>
</evidence>
<feature type="domain" description="RagB/SusD" evidence="6">
    <location>
        <begin position="320"/>
        <end position="460"/>
    </location>
</feature>
<evidence type="ECO:0000256" key="5">
    <source>
        <dbReference type="ARBA" id="ARBA00023237"/>
    </source>
</evidence>
<keyword evidence="5" id="KW-0998">Cell outer membrane</keyword>
<keyword evidence="3" id="KW-0732">Signal</keyword>